<feature type="compositionally biased region" description="Low complexity" evidence="1">
    <location>
        <begin position="216"/>
        <end position="230"/>
    </location>
</feature>
<protein>
    <recommendedName>
        <fullName evidence="3">LytR/CpsA/Psr regulator C-terminal domain-containing protein</fullName>
    </recommendedName>
</protein>
<keyword evidence="2" id="KW-0812">Transmembrane</keyword>
<sequence>MTVSGKQNPRALYRSALEKKRTTTFLVLFGWLAVVLVVGFLFATGAIKAPYDPPFSHGAIKPTYYTTPCLADDAKPVSPNQVKVRVLNATDQRGLATKVGDALTAGGFVVTKVGNAAAEVEGAADIRTSIYSISEAYELQRMVPDAAITLMPGGSPNNTELELLLGNAFNQVVTPEGASDLSQQRQAGEAANCKPVDPLFIKESKEESGADEATMEGPAPAEGTPAPAAK</sequence>
<evidence type="ECO:0000313" key="4">
    <source>
        <dbReference type="EMBL" id="AOZ73274.1"/>
    </source>
</evidence>
<evidence type="ECO:0000256" key="2">
    <source>
        <dbReference type="SAM" id="Phobius"/>
    </source>
</evidence>
<dbReference type="STRING" id="1912795.BK816_08270"/>
<keyword evidence="2" id="KW-1133">Transmembrane helix</keyword>
<dbReference type="Proteomes" id="UP000176288">
    <property type="component" value="Chromosome"/>
</dbReference>
<feature type="region of interest" description="Disordered" evidence="1">
    <location>
        <begin position="177"/>
        <end position="230"/>
    </location>
</feature>
<organism evidence="4 5">
    <name type="scientific">Boudabousia tangfeifanii</name>
    <dbReference type="NCBI Taxonomy" id="1912795"/>
    <lineage>
        <taxon>Bacteria</taxon>
        <taxon>Bacillati</taxon>
        <taxon>Actinomycetota</taxon>
        <taxon>Actinomycetes</taxon>
        <taxon>Actinomycetales</taxon>
        <taxon>Actinomycetaceae</taxon>
        <taxon>Boudabousia</taxon>
    </lineage>
</organism>
<feature type="transmembrane region" description="Helical" evidence="2">
    <location>
        <begin position="24"/>
        <end position="47"/>
    </location>
</feature>
<feature type="domain" description="LytR/CpsA/Psr regulator C-terminal" evidence="3">
    <location>
        <begin position="81"/>
        <end position="169"/>
    </location>
</feature>
<evidence type="ECO:0000256" key="1">
    <source>
        <dbReference type="SAM" id="MobiDB-lite"/>
    </source>
</evidence>
<evidence type="ECO:0000259" key="3">
    <source>
        <dbReference type="Pfam" id="PF13399"/>
    </source>
</evidence>
<dbReference type="InterPro" id="IPR027381">
    <property type="entry name" value="LytR/CpsA/Psr_C"/>
</dbReference>
<evidence type="ECO:0000313" key="5">
    <source>
        <dbReference type="Proteomes" id="UP000176288"/>
    </source>
</evidence>
<keyword evidence="2" id="KW-0472">Membrane</keyword>
<keyword evidence="5" id="KW-1185">Reference proteome</keyword>
<dbReference type="Pfam" id="PF13399">
    <property type="entry name" value="LytR_C"/>
    <property type="match status" value="1"/>
</dbReference>
<reference evidence="4 5" key="1">
    <citation type="submission" date="2016-10" db="EMBL/GenBank/DDBJ databases">
        <title>Actinomyces aegypiusis sp. nov., isolated from the Aegypius monachus in Qinghai Tibet Plateau China.</title>
        <authorList>
            <person name="Wang Y."/>
        </authorList>
    </citation>
    <scope>NUCLEOTIDE SEQUENCE [LARGE SCALE GENOMIC DNA]</scope>
    <source>
        <strain evidence="4 5">VUL4_3</strain>
    </source>
</reference>
<dbReference type="AlphaFoldDB" id="A0A1D9MLU6"/>
<dbReference type="KEGG" id="avu:BK816_08270"/>
<dbReference type="EMBL" id="CP017812">
    <property type="protein sequence ID" value="AOZ73274.1"/>
    <property type="molecule type" value="Genomic_DNA"/>
</dbReference>
<gene>
    <name evidence="4" type="ORF">BK816_08270</name>
</gene>
<dbReference type="Gene3D" id="3.30.70.2390">
    <property type="match status" value="1"/>
</dbReference>
<dbReference type="OrthoDB" id="3267444at2"/>
<name>A0A1D9MLU6_9ACTO</name>
<proteinExistence type="predicted"/>
<accession>A0A1D9MLU6</accession>